<organism evidence="2">
    <name type="scientific">uncultured Caudovirales phage</name>
    <dbReference type="NCBI Taxonomy" id="2100421"/>
    <lineage>
        <taxon>Viruses</taxon>
        <taxon>Duplodnaviria</taxon>
        <taxon>Heunggongvirae</taxon>
        <taxon>Uroviricota</taxon>
        <taxon>Caudoviricetes</taxon>
        <taxon>Peduoviridae</taxon>
        <taxon>Maltschvirus</taxon>
        <taxon>Maltschvirus maltsch</taxon>
    </lineage>
</organism>
<feature type="compositionally biased region" description="Gly residues" evidence="1">
    <location>
        <begin position="109"/>
        <end position="123"/>
    </location>
</feature>
<reference evidence="2" key="1">
    <citation type="submission" date="2020-04" db="EMBL/GenBank/DDBJ databases">
        <authorList>
            <person name="Chiriac C."/>
            <person name="Salcher M."/>
            <person name="Ghai R."/>
            <person name="Kavagutti S V."/>
        </authorList>
    </citation>
    <scope>NUCLEOTIDE SEQUENCE</scope>
</reference>
<gene>
    <name evidence="2" type="ORF">UFOVP330_88</name>
</gene>
<dbReference type="EMBL" id="LR796344">
    <property type="protein sequence ID" value="CAB4138509.1"/>
    <property type="molecule type" value="Genomic_DNA"/>
</dbReference>
<protein>
    <submittedName>
        <fullName evidence="2">Uncharacterized protein</fullName>
    </submittedName>
</protein>
<evidence type="ECO:0000256" key="1">
    <source>
        <dbReference type="SAM" id="MobiDB-lite"/>
    </source>
</evidence>
<name>A0A6J5M3Q2_9CAUD</name>
<feature type="region of interest" description="Disordered" evidence="1">
    <location>
        <begin position="96"/>
        <end position="135"/>
    </location>
</feature>
<sequence>MGPEAKLWKALRPHLDANSCFSTRIENRHGGGLPDIDVCSPVGSFKIELKVSQNFSVRLSDMQIAYNTLLTCKHGLSFILAEVPGRSELNRTVQLFEDQGPGSEEVGSGQSGRGRGNRVGSGRGPRTSDGSGRGHRYRLWHGRDAVLVGRSGLRAEVLWSGDALPDAVGAMLRVCEAHHARLLEKARGA</sequence>
<accession>A0A6J5M3Q2</accession>
<proteinExistence type="predicted"/>
<evidence type="ECO:0000313" key="2">
    <source>
        <dbReference type="EMBL" id="CAB4138509.1"/>
    </source>
</evidence>
<feature type="compositionally biased region" description="Low complexity" evidence="1">
    <location>
        <begin position="99"/>
        <end position="108"/>
    </location>
</feature>